<dbReference type="OrthoDB" id="565552at2759"/>
<evidence type="ECO:0000256" key="5">
    <source>
        <dbReference type="ARBA" id="ARBA00022640"/>
    </source>
</evidence>
<evidence type="ECO:0000256" key="2">
    <source>
        <dbReference type="ARBA" id="ARBA00006420"/>
    </source>
</evidence>
<dbReference type="InterPro" id="IPR001075">
    <property type="entry name" value="NIF_FeS_clus_asmbl_NifU_C"/>
</dbReference>
<evidence type="ECO:0000313" key="9">
    <source>
        <dbReference type="Proteomes" id="UP001652660"/>
    </source>
</evidence>
<feature type="domain" description="NIF system FeS cluster assembly NifU C-terminal" evidence="8">
    <location>
        <begin position="177"/>
        <end position="238"/>
    </location>
</feature>
<evidence type="ECO:0000256" key="6">
    <source>
        <dbReference type="ARBA" id="ARBA00022946"/>
    </source>
</evidence>
<gene>
    <name evidence="10" type="primary">LOC113743428</name>
</gene>
<accession>A0A6P6SA85</accession>
<reference evidence="9" key="1">
    <citation type="journal article" date="2025" name="Foods">
        <title>Unveiling the Microbial Signatures of Arabica Coffee Cherries: Insights into Ripeness Specific Diversity, Functional Traits, and Implications for Quality and Safety.</title>
        <authorList>
            <consortium name="RefSeq"/>
            <person name="Tenea G.N."/>
            <person name="Cifuentes V."/>
            <person name="Reyes P."/>
            <person name="Cevallos-Vallejos M."/>
        </authorList>
    </citation>
    <scope>NUCLEOTIDE SEQUENCE [LARGE SCALE GENOMIC DNA]</scope>
</reference>
<dbReference type="Proteomes" id="UP001652660">
    <property type="component" value="Chromosome 5e"/>
</dbReference>
<proteinExistence type="inferred from homology"/>
<organism evidence="9 10">
    <name type="scientific">Coffea arabica</name>
    <name type="common">Arabian coffee</name>
    <dbReference type="NCBI Taxonomy" id="13443"/>
    <lineage>
        <taxon>Eukaryota</taxon>
        <taxon>Viridiplantae</taxon>
        <taxon>Streptophyta</taxon>
        <taxon>Embryophyta</taxon>
        <taxon>Tracheophyta</taxon>
        <taxon>Spermatophyta</taxon>
        <taxon>Magnoliopsida</taxon>
        <taxon>eudicotyledons</taxon>
        <taxon>Gunneridae</taxon>
        <taxon>Pentapetalae</taxon>
        <taxon>asterids</taxon>
        <taxon>lamiids</taxon>
        <taxon>Gentianales</taxon>
        <taxon>Rubiaceae</taxon>
        <taxon>Ixoroideae</taxon>
        <taxon>Gardenieae complex</taxon>
        <taxon>Bertiereae - Coffeeae clade</taxon>
        <taxon>Coffeeae</taxon>
        <taxon>Coffea</taxon>
    </lineage>
</organism>
<dbReference type="PANTHER" id="PTHR11178:SF25">
    <property type="entry name" value="NIFU-LIKE PROTEIN 3, CHLOROPLASTIC"/>
    <property type="match status" value="1"/>
</dbReference>
<dbReference type="GO" id="GO:0051536">
    <property type="term" value="F:iron-sulfur cluster binding"/>
    <property type="evidence" value="ECO:0007669"/>
    <property type="project" value="InterPro"/>
</dbReference>
<comment type="subunit">
    <text evidence="3">Homodimer; disulfide-linked.</text>
</comment>
<dbReference type="AlphaFoldDB" id="A0A6P6SA85"/>
<sequence>MMDAFSGANSQTNFLKPIPTSLITHHSSQHSSPACLSLLKNPCSDGCSFASKQSSFLRGQFKTGHLLGFNSNQRHRKHAGTVVSPSCVLPLTEENVEKVLDEVRPGLMADGGNVALHEIDGLVVVLKLQGACGSCPSSTMTLKMGIETRLRDKIPEILEVEQIVDTETGLELNEENVEKVLSEIRPYLAGTGGGELELVQINDYVVKVRLSGPAAGVMTVRVALTQKLREKIPAIAAVQLIE</sequence>
<keyword evidence="4" id="KW-0150">Chloroplast</keyword>
<dbReference type="FunFam" id="3.30.300.130:FF:000006">
    <property type="entry name" value="NifU-like protein 3, chloroplastic"/>
    <property type="match status" value="1"/>
</dbReference>
<evidence type="ECO:0000256" key="7">
    <source>
        <dbReference type="ARBA" id="ARBA00023157"/>
    </source>
</evidence>
<dbReference type="GO" id="GO:0005739">
    <property type="term" value="C:mitochondrion"/>
    <property type="evidence" value="ECO:0007669"/>
    <property type="project" value="TreeGrafter"/>
</dbReference>
<dbReference type="GeneID" id="113743428"/>
<name>A0A6P6SA85_COFAR</name>
<dbReference type="SUPFAM" id="SSF117916">
    <property type="entry name" value="Fe-S cluster assembly (FSCA) domain-like"/>
    <property type="match status" value="2"/>
</dbReference>
<keyword evidence="5" id="KW-0934">Plastid</keyword>
<dbReference type="PANTHER" id="PTHR11178">
    <property type="entry name" value="IRON-SULFUR CLUSTER SCAFFOLD PROTEIN NFU-RELATED"/>
    <property type="match status" value="1"/>
</dbReference>
<keyword evidence="7" id="KW-1015">Disulfide bond</keyword>
<comment type="similarity">
    <text evidence="2">Belongs to the NifU family.</text>
</comment>
<dbReference type="InterPro" id="IPR034904">
    <property type="entry name" value="FSCA_dom_sf"/>
</dbReference>
<evidence type="ECO:0000256" key="3">
    <source>
        <dbReference type="ARBA" id="ARBA00011748"/>
    </source>
</evidence>
<comment type="subcellular location">
    <subcellularLocation>
        <location evidence="1">Plastid</location>
        <location evidence="1">Chloroplast stroma</location>
    </subcellularLocation>
</comment>
<dbReference type="GO" id="GO:0009570">
    <property type="term" value="C:chloroplast stroma"/>
    <property type="evidence" value="ECO:0007669"/>
    <property type="project" value="UniProtKB-SubCell"/>
</dbReference>
<evidence type="ECO:0000313" key="10">
    <source>
        <dbReference type="RefSeq" id="XP_027127228.1"/>
    </source>
</evidence>
<evidence type="ECO:0000259" key="8">
    <source>
        <dbReference type="Pfam" id="PF01106"/>
    </source>
</evidence>
<protein>
    <submittedName>
        <fullName evidence="10">NifU-like protein 3, chloroplastic</fullName>
    </submittedName>
</protein>
<feature type="domain" description="NIF system FeS cluster assembly NifU C-terminal" evidence="8">
    <location>
        <begin position="96"/>
        <end position="161"/>
    </location>
</feature>
<dbReference type="GO" id="GO:0005506">
    <property type="term" value="F:iron ion binding"/>
    <property type="evidence" value="ECO:0007669"/>
    <property type="project" value="InterPro"/>
</dbReference>
<dbReference type="FunFam" id="3.30.300.130:FF:000003">
    <property type="entry name" value="NifU-like protein 3, chloroplastic"/>
    <property type="match status" value="1"/>
</dbReference>
<evidence type="ECO:0000256" key="4">
    <source>
        <dbReference type="ARBA" id="ARBA00022528"/>
    </source>
</evidence>
<keyword evidence="6" id="KW-0809">Transit peptide</keyword>
<dbReference type="Gene3D" id="3.30.300.130">
    <property type="entry name" value="Fe-S cluster assembly (FSCA)"/>
    <property type="match status" value="2"/>
</dbReference>
<evidence type="ECO:0000256" key="1">
    <source>
        <dbReference type="ARBA" id="ARBA00004470"/>
    </source>
</evidence>
<dbReference type="GO" id="GO:0005198">
    <property type="term" value="F:structural molecule activity"/>
    <property type="evidence" value="ECO:0007669"/>
    <property type="project" value="UniProtKB-ARBA"/>
</dbReference>
<reference evidence="10" key="2">
    <citation type="submission" date="2025-08" db="UniProtKB">
        <authorList>
            <consortium name="RefSeq"/>
        </authorList>
    </citation>
    <scope>IDENTIFICATION</scope>
    <source>
        <tissue evidence="10">Leaves</tissue>
    </source>
</reference>
<dbReference type="Pfam" id="PF01106">
    <property type="entry name" value="NifU"/>
    <property type="match status" value="2"/>
</dbReference>
<dbReference type="RefSeq" id="XP_027127228.1">
    <property type="nucleotide sequence ID" value="XM_027271427.2"/>
</dbReference>
<keyword evidence="9" id="KW-1185">Reference proteome</keyword>
<dbReference type="GO" id="GO:0016226">
    <property type="term" value="P:iron-sulfur cluster assembly"/>
    <property type="evidence" value="ECO:0007669"/>
    <property type="project" value="InterPro"/>
</dbReference>